<dbReference type="InterPro" id="IPR036514">
    <property type="entry name" value="SGNH_hydro_sf"/>
</dbReference>
<dbReference type="GO" id="GO:0004622">
    <property type="term" value="F:phosphatidylcholine lysophospholipase activity"/>
    <property type="evidence" value="ECO:0007669"/>
    <property type="project" value="TreeGrafter"/>
</dbReference>
<dbReference type="InterPro" id="IPR051532">
    <property type="entry name" value="Ester_Hydrolysis_Enzymes"/>
</dbReference>
<proteinExistence type="predicted"/>
<evidence type="ECO:0000313" key="2">
    <source>
        <dbReference type="EMBL" id="NYD75075.1"/>
    </source>
</evidence>
<dbReference type="Gene3D" id="3.40.50.1110">
    <property type="entry name" value="SGNH hydrolase"/>
    <property type="match status" value="1"/>
</dbReference>
<dbReference type="EMBL" id="JACCBJ010000001">
    <property type="protein sequence ID" value="NYD75075.1"/>
    <property type="molecule type" value="Genomic_DNA"/>
</dbReference>
<sequence length="220" mass="23526">MTQRLVFAGDSITDAGRDRSDDRSLGDGYVAMIAAELAAQGADAVVINRGIAGDRAADLERRWERDVLAEHPDVLTVYVGVNDMWRRFDSDDPTTAAAFEATYRRLLEPLEAGPLATGPLAAGPLVLIEPYFVPVHAEQRGWLDDLDEKRAGVARLARETGASLVLLHDRMTRAADENGTAAIAPDGVHPTPAGSRIIADAWLAAFSDVSPAGTQAGARR</sequence>
<organism evidence="2 3">
    <name type="scientific">Leifsonia soli</name>
    <dbReference type="NCBI Taxonomy" id="582665"/>
    <lineage>
        <taxon>Bacteria</taxon>
        <taxon>Bacillati</taxon>
        <taxon>Actinomycetota</taxon>
        <taxon>Actinomycetes</taxon>
        <taxon>Micrococcales</taxon>
        <taxon>Microbacteriaceae</taxon>
        <taxon>Leifsonia</taxon>
    </lineage>
</organism>
<reference evidence="2 3" key="1">
    <citation type="submission" date="2020-07" db="EMBL/GenBank/DDBJ databases">
        <title>Sequencing the genomes of 1000 actinobacteria strains.</title>
        <authorList>
            <person name="Klenk H.-P."/>
        </authorList>
    </citation>
    <scope>NUCLEOTIDE SEQUENCE [LARGE SCALE GENOMIC DNA]</scope>
    <source>
        <strain evidence="2 3">DSM 23871</strain>
    </source>
</reference>
<dbReference type="Pfam" id="PF13472">
    <property type="entry name" value="Lipase_GDSL_2"/>
    <property type="match status" value="1"/>
</dbReference>
<dbReference type="InterPro" id="IPR008265">
    <property type="entry name" value="Lipase_GDSL_AS"/>
</dbReference>
<dbReference type="PROSITE" id="PS01098">
    <property type="entry name" value="LIPASE_GDSL_SER"/>
    <property type="match status" value="1"/>
</dbReference>
<dbReference type="SUPFAM" id="SSF52266">
    <property type="entry name" value="SGNH hydrolase"/>
    <property type="match status" value="1"/>
</dbReference>
<accession>A0A852T2H0</accession>
<keyword evidence="3" id="KW-1185">Reference proteome</keyword>
<dbReference type="GO" id="GO:0006629">
    <property type="term" value="P:lipid metabolic process"/>
    <property type="evidence" value="ECO:0007669"/>
    <property type="project" value="InterPro"/>
</dbReference>
<dbReference type="Proteomes" id="UP000589620">
    <property type="component" value="Unassembled WGS sequence"/>
</dbReference>
<evidence type="ECO:0000259" key="1">
    <source>
        <dbReference type="Pfam" id="PF13472"/>
    </source>
</evidence>
<dbReference type="CDD" id="cd01834">
    <property type="entry name" value="SGNH_hydrolase_like_2"/>
    <property type="match status" value="1"/>
</dbReference>
<dbReference type="PANTHER" id="PTHR30383">
    <property type="entry name" value="THIOESTERASE 1/PROTEASE 1/LYSOPHOSPHOLIPASE L1"/>
    <property type="match status" value="1"/>
</dbReference>
<name>A0A852T2H0_9MICO</name>
<dbReference type="InterPro" id="IPR013830">
    <property type="entry name" value="SGNH_hydro"/>
</dbReference>
<dbReference type="AlphaFoldDB" id="A0A852T2H0"/>
<feature type="domain" description="SGNH hydrolase-type esterase" evidence="1">
    <location>
        <begin position="7"/>
        <end position="197"/>
    </location>
</feature>
<dbReference type="RefSeq" id="WP_179457112.1">
    <property type="nucleotide sequence ID" value="NZ_BAAAPX010000001.1"/>
</dbReference>
<protein>
    <submittedName>
        <fullName evidence="2">Lysophospholipase L1-like esterase</fullName>
    </submittedName>
</protein>
<dbReference type="PANTHER" id="PTHR30383:SF5">
    <property type="entry name" value="SGNH HYDROLASE-TYPE ESTERASE DOMAIN-CONTAINING PROTEIN"/>
    <property type="match status" value="1"/>
</dbReference>
<evidence type="ECO:0000313" key="3">
    <source>
        <dbReference type="Proteomes" id="UP000589620"/>
    </source>
</evidence>
<gene>
    <name evidence="2" type="ORF">BJ963_002594</name>
</gene>
<comment type="caution">
    <text evidence="2">The sequence shown here is derived from an EMBL/GenBank/DDBJ whole genome shotgun (WGS) entry which is preliminary data.</text>
</comment>